<sequence>MSITDYLQGSAKILDEAANYAGSQRVDEAVGAMVAAVRAGAPILVCGNGGSASDAMHISGELVGRFLRERRAINCICLSSNPAVLTAWSNDYAFETVFARQVEAYGAAGGVLIGLSTSGNSANIIAAFETASAAGMTTVAFTGQGGGKLAAVADVLIDVPSRSTPMIQQVHICLYHYLCEQVEAALFPDA</sequence>
<keyword evidence="3" id="KW-1185">Reference proteome</keyword>
<dbReference type="CDD" id="cd05006">
    <property type="entry name" value="SIS_GmhA"/>
    <property type="match status" value="1"/>
</dbReference>
<dbReference type="PROSITE" id="PS51464">
    <property type="entry name" value="SIS"/>
    <property type="match status" value="1"/>
</dbReference>
<protein>
    <submittedName>
        <fullName evidence="2">Phosphoheptose isomerase</fullName>
    </submittedName>
</protein>
<dbReference type="InterPro" id="IPR001347">
    <property type="entry name" value="SIS_dom"/>
</dbReference>
<dbReference type="Pfam" id="PF13580">
    <property type="entry name" value="SIS_2"/>
    <property type="match status" value="1"/>
</dbReference>
<comment type="caution">
    <text evidence="2">The sequence shown here is derived from an EMBL/GenBank/DDBJ whole genome shotgun (WGS) entry which is preliminary data.</text>
</comment>
<dbReference type="Proteomes" id="UP000095463">
    <property type="component" value="Unassembled WGS sequence"/>
</dbReference>
<gene>
    <name evidence="2" type="ORF">VW23_001880</name>
</gene>
<dbReference type="GO" id="GO:0016853">
    <property type="term" value="F:isomerase activity"/>
    <property type="evidence" value="ECO:0007669"/>
    <property type="project" value="UniProtKB-KW"/>
</dbReference>
<organism evidence="2 3">
    <name type="scientific">Devosia insulae DS-56</name>
    <dbReference type="NCBI Taxonomy" id="1116389"/>
    <lineage>
        <taxon>Bacteria</taxon>
        <taxon>Pseudomonadati</taxon>
        <taxon>Pseudomonadota</taxon>
        <taxon>Alphaproteobacteria</taxon>
        <taxon>Hyphomicrobiales</taxon>
        <taxon>Devosiaceae</taxon>
        <taxon>Devosia</taxon>
    </lineage>
</organism>
<dbReference type="EMBL" id="LAJE02000268">
    <property type="protein sequence ID" value="OEO29665.1"/>
    <property type="molecule type" value="Genomic_DNA"/>
</dbReference>
<dbReference type="GO" id="GO:1901135">
    <property type="term" value="P:carbohydrate derivative metabolic process"/>
    <property type="evidence" value="ECO:0007669"/>
    <property type="project" value="InterPro"/>
</dbReference>
<dbReference type="OrthoDB" id="9810929at2"/>
<name>A0A1E5XM68_9HYPH</name>
<dbReference type="InterPro" id="IPR050099">
    <property type="entry name" value="SIS_GmhA/DiaA_subfam"/>
</dbReference>
<dbReference type="PANTHER" id="PTHR30390">
    <property type="entry name" value="SEDOHEPTULOSE 7-PHOSPHATE ISOMERASE / DNAA INITIATOR-ASSOCIATING FACTOR FOR REPLICATION INITIATION"/>
    <property type="match status" value="1"/>
</dbReference>
<dbReference type="GO" id="GO:0097367">
    <property type="term" value="F:carbohydrate derivative binding"/>
    <property type="evidence" value="ECO:0007669"/>
    <property type="project" value="InterPro"/>
</dbReference>
<reference evidence="2 3" key="1">
    <citation type="journal article" date="2015" name="Genome Announc.">
        <title>Genome Assemblies of Three Soil-Associated Devosia species: D. insulae, D. limi, and D. soli.</title>
        <authorList>
            <person name="Hassan Y.I."/>
            <person name="Lepp D."/>
            <person name="Zhou T."/>
        </authorList>
    </citation>
    <scope>NUCLEOTIDE SEQUENCE [LARGE SCALE GENOMIC DNA]</scope>
    <source>
        <strain evidence="2 3">DS-56</strain>
    </source>
</reference>
<dbReference type="InterPro" id="IPR035461">
    <property type="entry name" value="GmhA/DiaA"/>
</dbReference>
<proteinExistence type="predicted"/>
<evidence type="ECO:0000259" key="1">
    <source>
        <dbReference type="PROSITE" id="PS51464"/>
    </source>
</evidence>
<evidence type="ECO:0000313" key="2">
    <source>
        <dbReference type="EMBL" id="OEO29665.1"/>
    </source>
</evidence>
<accession>A0A1E5XM68</accession>
<dbReference type="Gene3D" id="3.40.50.10490">
    <property type="entry name" value="Glucose-6-phosphate isomerase like protein, domain 1"/>
    <property type="match status" value="1"/>
</dbReference>
<dbReference type="AlphaFoldDB" id="A0A1E5XM68"/>
<dbReference type="SUPFAM" id="SSF53697">
    <property type="entry name" value="SIS domain"/>
    <property type="match status" value="1"/>
</dbReference>
<feature type="domain" description="SIS" evidence="1">
    <location>
        <begin position="33"/>
        <end position="188"/>
    </location>
</feature>
<dbReference type="RefSeq" id="WP_069911076.1">
    <property type="nucleotide sequence ID" value="NZ_LAJE02000268.1"/>
</dbReference>
<keyword evidence="2" id="KW-0413">Isomerase</keyword>
<evidence type="ECO:0000313" key="3">
    <source>
        <dbReference type="Proteomes" id="UP000095463"/>
    </source>
</evidence>
<dbReference type="InterPro" id="IPR046348">
    <property type="entry name" value="SIS_dom_sf"/>
</dbReference>